<sequence>MFNAFLDTCLVCFKMSSSVVTVVCLVLGTLCLVRADFSIQVEPQPEPDVGTPFIDFNNLAKKNETADPFGQISLNYQSLWKRAADIYEEHVVQQFQNGSTSRPCRAAKCNEFSNEYDKNSNIFEIYATIVKDKHNITKRQAVGGNTPGMCTNPSTSHCPNFVNSRFRTVDGTCNNVNNPAWGASNRQFNRLLQPAYEDGFDAPRGGFNSRLQNPRVISTTVHPDNPSIVNRRITNMVPQFGQFLDHDLTLTMEAGSQCCANPNSNPANCWPIFVGNDAFFSRFTQCLDFTRSTPCQSNGQRQQMSGNTAFIDAGQIYGSNPTRSNQLRTFSGGMLRANTNLRGFLPTSNSLGIQVQGDFVAGDDRINEMPALAVMHNVWLMEHNRIATQFQRISTWNDERIYQETRRIVIAEFQQVVYSEYLPIVLGAATNEYNLGVSTWSTYGANIDPTIINEFATAAYRYGHSMVIGLVQMLNSQDQLVDSYQVANEYFQSRQITRDNGQGYDMILRGLMRQNSPEMDRFVTTGVTQFLFKPQNQNFGSDLVARNIQRGRDHGVRSYNDYRMGCGGSDLSTATWSVVPAGINPDGWTQCSRVYQRPIDIDLFVGGLIETPYNGALTGQTFTCLMGTQFTRTKHGDRYFFTHNLPTGFTGAQLTELTRRRLSDIICENSQQPNSPANVFLVEGTGNPVIACGAGSGRPVLNLNLYL</sequence>
<dbReference type="Proteomes" id="UP000198287">
    <property type="component" value="Unassembled WGS sequence"/>
</dbReference>
<dbReference type="AlphaFoldDB" id="A0A226E559"/>
<keyword evidence="8" id="KW-1185">Reference proteome</keyword>
<dbReference type="Gene3D" id="1.10.640.10">
    <property type="entry name" value="Haem peroxidase domain superfamily, animal type"/>
    <property type="match status" value="1"/>
</dbReference>
<gene>
    <name evidence="7" type="ORF">Fcan01_11990</name>
</gene>
<dbReference type="Pfam" id="PF03098">
    <property type="entry name" value="An_peroxidase"/>
    <property type="match status" value="1"/>
</dbReference>
<reference evidence="7 8" key="1">
    <citation type="submission" date="2015-12" db="EMBL/GenBank/DDBJ databases">
        <title>The genome of Folsomia candida.</title>
        <authorList>
            <person name="Faddeeva A."/>
            <person name="Derks M.F."/>
            <person name="Anvar Y."/>
            <person name="Smit S."/>
            <person name="Van Straalen N."/>
            <person name="Roelofs D."/>
        </authorList>
    </citation>
    <scope>NUCLEOTIDE SEQUENCE [LARGE SCALE GENOMIC DNA]</scope>
    <source>
        <strain evidence="7 8">VU population</strain>
        <tissue evidence="7">Whole body</tissue>
    </source>
</reference>
<keyword evidence="6" id="KW-0408">Iron</keyword>
<dbReference type="InterPro" id="IPR037120">
    <property type="entry name" value="Haem_peroxidase_sf_animal"/>
</dbReference>
<accession>A0A226E559</accession>
<dbReference type="GO" id="GO:0004601">
    <property type="term" value="F:peroxidase activity"/>
    <property type="evidence" value="ECO:0007669"/>
    <property type="project" value="UniProtKB-KW"/>
</dbReference>
<dbReference type="PANTHER" id="PTHR11475">
    <property type="entry name" value="OXIDASE/PEROXIDASE"/>
    <property type="match status" value="1"/>
</dbReference>
<dbReference type="PROSITE" id="PS50292">
    <property type="entry name" value="PEROXIDASE_3"/>
    <property type="match status" value="1"/>
</dbReference>
<dbReference type="InterPro" id="IPR010255">
    <property type="entry name" value="Haem_peroxidase_sf"/>
</dbReference>
<evidence type="ECO:0000256" key="6">
    <source>
        <dbReference type="PIRSR" id="PIRSR619791-2"/>
    </source>
</evidence>
<dbReference type="EMBL" id="LNIX01000006">
    <property type="protein sequence ID" value="OXA52569.1"/>
    <property type="molecule type" value="Genomic_DNA"/>
</dbReference>
<keyword evidence="3 7" id="KW-0560">Oxidoreductase</keyword>
<name>A0A226E559_FOLCA</name>
<keyword evidence="2" id="KW-0964">Secreted</keyword>
<organism evidence="7 8">
    <name type="scientific">Folsomia candida</name>
    <name type="common">Springtail</name>
    <dbReference type="NCBI Taxonomy" id="158441"/>
    <lineage>
        <taxon>Eukaryota</taxon>
        <taxon>Metazoa</taxon>
        <taxon>Ecdysozoa</taxon>
        <taxon>Arthropoda</taxon>
        <taxon>Hexapoda</taxon>
        <taxon>Collembola</taxon>
        <taxon>Entomobryomorpha</taxon>
        <taxon>Isotomoidea</taxon>
        <taxon>Isotomidae</taxon>
        <taxon>Proisotominae</taxon>
        <taxon>Folsomia</taxon>
    </lineage>
</organism>
<dbReference type="GO" id="GO:0006979">
    <property type="term" value="P:response to oxidative stress"/>
    <property type="evidence" value="ECO:0007669"/>
    <property type="project" value="InterPro"/>
</dbReference>
<protein>
    <submittedName>
        <fullName evidence="7">Chorion peroxidase</fullName>
    </submittedName>
</protein>
<dbReference type="OMA" id="RYFFTHN"/>
<keyword evidence="3 7" id="KW-0575">Peroxidase</keyword>
<evidence type="ECO:0000256" key="2">
    <source>
        <dbReference type="ARBA" id="ARBA00022525"/>
    </source>
</evidence>
<dbReference type="PRINTS" id="PR00457">
    <property type="entry name" value="ANPEROXIDASE"/>
</dbReference>
<keyword evidence="4 6" id="KW-0349">Heme</keyword>
<evidence type="ECO:0000256" key="5">
    <source>
        <dbReference type="ARBA" id="ARBA00022729"/>
    </source>
</evidence>
<comment type="subcellular location">
    <subcellularLocation>
        <location evidence="1">Secreted</location>
    </subcellularLocation>
</comment>
<evidence type="ECO:0000256" key="4">
    <source>
        <dbReference type="ARBA" id="ARBA00022617"/>
    </source>
</evidence>
<dbReference type="GO" id="GO:0020037">
    <property type="term" value="F:heme binding"/>
    <property type="evidence" value="ECO:0007669"/>
    <property type="project" value="InterPro"/>
</dbReference>
<dbReference type="PANTHER" id="PTHR11475:SF143">
    <property type="entry name" value="PUTATIVE-RELATED"/>
    <property type="match status" value="1"/>
</dbReference>
<keyword evidence="5" id="KW-0732">Signal</keyword>
<comment type="caution">
    <text evidence="7">The sequence shown here is derived from an EMBL/GenBank/DDBJ whole genome shotgun (WGS) entry which is preliminary data.</text>
</comment>
<evidence type="ECO:0000313" key="7">
    <source>
        <dbReference type="EMBL" id="OXA52569.1"/>
    </source>
</evidence>
<dbReference type="FunFam" id="1.10.640.10:FF:000003">
    <property type="entry name" value="chorion peroxidase"/>
    <property type="match status" value="1"/>
</dbReference>
<dbReference type="SUPFAM" id="SSF48113">
    <property type="entry name" value="Heme-dependent peroxidases"/>
    <property type="match status" value="1"/>
</dbReference>
<dbReference type="GO" id="GO:0046872">
    <property type="term" value="F:metal ion binding"/>
    <property type="evidence" value="ECO:0007669"/>
    <property type="project" value="UniProtKB-KW"/>
</dbReference>
<keyword evidence="6" id="KW-0479">Metal-binding</keyword>
<dbReference type="OrthoDB" id="823504at2759"/>
<dbReference type="CDD" id="cd09823">
    <property type="entry name" value="peroxinectin_like"/>
    <property type="match status" value="1"/>
</dbReference>
<feature type="binding site" description="axial binding residue" evidence="6">
    <location>
        <position position="464"/>
    </location>
    <ligand>
        <name>heme b</name>
        <dbReference type="ChEBI" id="CHEBI:60344"/>
    </ligand>
    <ligandPart>
        <name>Fe</name>
        <dbReference type="ChEBI" id="CHEBI:18248"/>
    </ligandPart>
</feature>
<dbReference type="GO" id="GO:0005576">
    <property type="term" value="C:extracellular region"/>
    <property type="evidence" value="ECO:0007669"/>
    <property type="project" value="UniProtKB-SubCell"/>
</dbReference>
<dbReference type="InterPro" id="IPR019791">
    <property type="entry name" value="Haem_peroxidase_animal"/>
</dbReference>
<proteinExistence type="predicted"/>
<evidence type="ECO:0000256" key="1">
    <source>
        <dbReference type="ARBA" id="ARBA00004613"/>
    </source>
</evidence>
<evidence type="ECO:0000256" key="3">
    <source>
        <dbReference type="ARBA" id="ARBA00022559"/>
    </source>
</evidence>
<evidence type="ECO:0000313" key="8">
    <source>
        <dbReference type="Proteomes" id="UP000198287"/>
    </source>
</evidence>